<keyword evidence="5" id="KW-0479">Metal-binding</keyword>
<name>A0AAN9JQN6_CLITE</name>
<evidence type="ECO:0000313" key="16">
    <source>
        <dbReference type="Proteomes" id="UP001359559"/>
    </source>
</evidence>
<evidence type="ECO:0000256" key="2">
    <source>
        <dbReference type="ARBA" id="ARBA00001946"/>
    </source>
</evidence>
<dbReference type="SUPFAM" id="SSF81606">
    <property type="entry name" value="PP2C-like"/>
    <property type="match status" value="1"/>
</dbReference>
<evidence type="ECO:0000256" key="3">
    <source>
        <dbReference type="ARBA" id="ARBA00006702"/>
    </source>
</evidence>
<dbReference type="EC" id="3.1.3.16" evidence="4"/>
<dbReference type="InterPro" id="IPR036457">
    <property type="entry name" value="PPM-type-like_dom_sf"/>
</dbReference>
<evidence type="ECO:0000259" key="14">
    <source>
        <dbReference type="PROSITE" id="PS51746"/>
    </source>
</evidence>
<evidence type="ECO:0000256" key="5">
    <source>
        <dbReference type="ARBA" id="ARBA00022723"/>
    </source>
</evidence>
<evidence type="ECO:0000256" key="6">
    <source>
        <dbReference type="ARBA" id="ARBA00022801"/>
    </source>
</evidence>
<keyword evidence="9" id="KW-0464">Manganese</keyword>
<sequence>MRDGTRGGGGGGFPTASSPNKRKKKAHSCSSTTEHTLSSPHLLLTCASCLTCAPSTLPHKPFLSSPSSSSFLSSLPSDSEQCPHWERFRCWGLRVRVSERCGMLQALMSLITRCWKPLSHADQPNAARESRDGLLWFRDIGKFAAGDFSFAVVQANQVLEDQSQIESGPFGTFVGVYDGHGGPDASRYVCDNLFRNFQAILAESRSVVTPETIQEAFRRTEEGFTALVSELWSTRPQIATTGTCCLVGVICRQTLFVASLGDSRAVLGRRVGNTGGMAAIQLSTEHNANIDSIRQELKELHPDDPQIVVLKHGVWRVKGIIQVSRSIGDVYMKHAQFNREPINPKFRLPEPMNMPFLSANPTIISQPLQPNDSFLIFASDGLWEHLSNDQAVDIVHSSPRAGSAKRLIKAALQEAARKREMRYSDLYKIDKKVRRHFHDDITVIVLFLNHDLVSRGAVLNSPLTIRSALDH</sequence>
<evidence type="ECO:0000313" key="15">
    <source>
        <dbReference type="EMBL" id="KAK7303670.1"/>
    </source>
</evidence>
<protein>
    <recommendedName>
        <fullName evidence="4">protein-serine/threonine phosphatase</fullName>
        <ecNumber evidence="4">3.1.3.16</ecNumber>
    </recommendedName>
</protein>
<dbReference type="PANTHER" id="PTHR47992">
    <property type="entry name" value="PROTEIN PHOSPHATASE"/>
    <property type="match status" value="1"/>
</dbReference>
<evidence type="ECO:0000256" key="7">
    <source>
        <dbReference type="ARBA" id="ARBA00022842"/>
    </source>
</evidence>
<dbReference type="EMBL" id="JAYKXN010000003">
    <property type="protein sequence ID" value="KAK7303670.1"/>
    <property type="molecule type" value="Genomic_DNA"/>
</dbReference>
<keyword evidence="8 12" id="KW-0904">Protein phosphatase</keyword>
<dbReference type="GO" id="GO:0004722">
    <property type="term" value="F:protein serine/threonine phosphatase activity"/>
    <property type="evidence" value="ECO:0007669"/>
    <property type="project" value="UniProtKB-EC"/>
</dbReference>
<dbReference type="InterPro" id="IPR001932">
    <property type="entry name" value="PPM-type_phosphatase-like_dom"/>
</dbReference>
<dbReference type="InterPro" id="IPR015655">
    <property type="entry name" value="PP2C"/>
</dbReference>
<evidence type="ECO:0000256" key="12">
    <source>
        <dbReference type="RuleBase" id="RU003465"/>
    </source>
</evidence>
<evidence type="ECO:0000256" key="10">
    <source>
        <dbReference type="ARBA" id="ARBA00047761"/>
    </source>
</evidence>
<dbReference type="PROSITE" id="PS01032">
    <property type="entry name" value="PPM_1"/>
    <property type="match status" value="1"/>
</dbReference>
<dbReference type="Gene3D" id="3.60.40.10">
    <property type="entry name" value="PPM-type phosphatase domain"/>
    <property type="match status" value="1"/>
</dbReference>
<dbReference type="AlphaFoldDB" id="A0AAN9JQN6"/>
<comment type="caution">
    <text evidence="15">The sequence shown here is derived from an EMBL/GenBank/DDBJ whole genome shotgun (WGS) entry which is preliminary data.</text>
</comment>
<keyword evidence="6 12" id="KW-0378">Hydrolase</keyword>
<accession>A0AAN9JQN6</accession>
<evidence type="ECO:0000256" key="13">
    <source>
        <dbReference type="SAM" id="MobiDB-lite"/>
    </source>
</evidence>
<comment type="catalytic activity">
    <reaction evidence="10">
        <text>O-phospho-L-seryl-[protein] + H2O = L-seryl-[protein] + phosphate</text>
        <dbReference type="Rhea" id="RHEA:20629"/>
        <dbReference type="Rhea" id="RHEA-COMP:9863"/>
        <dbReference type="Rhea" id="RHEA-COMP:11604"/>
        <dbReference type="ChEBI" id="CHEBI:15377"/>
        <dbReference type="ChEBI" id="CHEBI:29999"/>
        <dbReference type="ChEBI" id="CHEBI:43474"/>
        <dbReference type="ChEBI" id="CHEBI:83421"/>
        <dbReference type="EC" id="3.1.3.16"/>
    </reaction>
</comment>
<evidence type="ECO:0000256" key="4">
    <source>
        <dbReference type="ARBA" id="ARBA00013081"/>
    </source>
</evidence>
<feature type="domain" description="PPM-type phosphatase" evidence="14">
    <location>
        <begin position="147"/>
        <end position="448"/>
    </location>
</feature>
<reference evidence="15 16" key="1">
    <citation type="submission" date="2024-01" db="EMBL/GenBank/DDBJ databases">
        <title>The genomes of 5 underutilized Papilionoideae crops provide insights into root nodulation and disease resistance.</title>
        <authorList>
            <person name="Yuan L."/>
        </authorList>
    </citation>
    <scope>NUCLEOTIDE SEQUENCE [LARGE SCALE GENOMIC DNA]</scope>
    <source>
        <strain evidence="15">LY-2023</strain>
        <tissue evidence="15">Leaf</tissue>
    </source>
</reference>
<keyword evidence="16" id="KW-1185">Reference proteome</keyword>
<evidence type="ECO:0000256" key="1">
    <source>
        <dbReference type="ARBA" id="ARBA00001936"/>
    </source>
</evidence>
<evidence type="ECO:0000256" key="11">
    <source>
        <dbReference type="ARBA" id="ARBA00048336"/>
    </source>
</evidence>
<feature type="compositionally biased region" description="Gly residues" evidence="13">
    <location>
        <begin position="1"/>
        <end position="13"/>
    </location>
</feature>
<dbReference type="Pfam" id="PF00481">
    <property type="entry name" value="PP2C"/>
    <property type="match status" value="1"/>
</dbReference>
<evidence type="ECO:0000256" key="8">
    <source>
        <dbReference type="ARBA" id="ARBA00022912"/>
    </source>
</evidence>
<evidence type="ECO:0000256" key="9">
    <source>
        <dbReference type="ARBA" id="ARBA00023211"/>
    </source>
</evidence>
<dbReference type="SMART" id="SM00332">
    <property type="entry name" value="PP2Cc"/>
    <property type="match status" value="1"/>
</dbReference>
<dbReference type="FunFam" id="3.60.40.10:FF:000020">
    <property type="entry name" value="Probable protein phosphatase 2C 42"/>
    <property type="match status" value="1"/>
</dbReference>
<organism evidence="15 16">
    <name type="scientific">Clitoria ternatea</name>
    <name type="common">Butterfly pea</name>
    <dbReference type="NCBI Taxonomy" id="43366"/>
    <lineage>
        <taxon>Eukaryota</taxon>
        <taxon>Viridiplantae</taxon>
        <taxon>Streptophyta</taxon>
        <taxon>Embryophyta</taxon>
        <taxon>Tracheophyta</taxon>
        <taxon>Spermatophyta</taxon>
        <taxon>Magnoliopsida</taxon>
        <taxon>eudicotyledons</taxon>
        <taxon>Gunneridae</taxon>
        <taxon>Pentapetalae</taxon>
        <taxon>rosids</taxon>
        <taxon>fabids</taxon>
        <taxon>Fabales</taxon>
        <taxon>Fabaceae</taxon>
        <taxon>Papilionoideae</taxon>
        <taxon>50 kb inversion clade</taxon>
        <taxon>NPAAA clade</taxon>
        <taxon>indigoferoid/millettioid clade</taxon>
        <taxon>Phaseoleae</taxon>
        <taxon>Clitoria</taxon>
    </lineage>
</organism>
<proteinExistence type="inferred from homology"/>
<dbReference type="GO" id="GO:0046872">
    <property type="term" value="F:metal ion binding"/>
    <property type="evidence" value="ECO:0007669"/>
    <property type="project" value="UniProtKB-KW"/>
</dbReference>
<dbReference type="Proteomes" id="UP001359559">
    <property type="component" value="Unassembled WGS sequence"/>
</dbReference>
<gene>
    <name evidence="15" type="ORF">RJT34_14583</name>
</gene>
<comment type="catalytic activity">
    <reaction evidence="11">
        <text>O-phospho-L-threonyl-[protein] + H2O = L-threonyl-[protein] + phosphate</text>
        <dbReference type="Rhea" id="RHEA:47004"/>
        <dbReference type="Rhea" id="RHEA-COMP:11060"/>
        <dbReference type="Rhea" id="RHEA-COMP:11605"/>
        <dbReference type="ChEBI" id="CHEBI:15377"/>
        <dbReference type="ChEBI" id="CHEBI:30013"/>
        <dbReference type="ChEBI" id="CHEBI:43474"/>
        <dbReference type="ChEBI" id="CHEBI:61977"/>
        <dbReference type="EC" id="3.1.3.16"/>
    </reaction>
</comment>
<comment type="similarity">
    <text evidence="3 12">Belongs to the PP2C family.</text>
</comment>
<comment type="cofactor">
    <cofactor evidence="2">
        <name>Mg(2+)</name>
        <dbReference type="ChEBI" id="CHEBI:18420"/>
    </cofactor>
</comment>
<keyword evidence="7" id="KW-0460">Magnesium</keyword>
<comment type="cofactor">
    <cofactor evidence="1">
        <name>Mn(2+)</name>
        <dbReference type="ChEBI" id="CHEBI:29035"/>
    </cofactor>
</comment>
<dbReference type="InterPro" id="IPR000222">
    <property type="entry name" value="PP2C_BS"/>
</dbReference>
<feature type="region of interest" description="Disordered" evidence="13">
    <location>
        <begin position="1"/>
        <end position="29"/>
    </location>
</feature>
<dbReference type="PROSITE" id="PS51746">
    <property type="entry name" value="PPM_2"/>
    <property type="match status" value="1"/>
</dbReference>
<dbReference type="CDD" id="cd00143">
    <property type="entry name" value="PP2Cc"/>
    <property type="match status" value="1"/>
</dbReference>